<dbReference type="PANTHER" id="PTHR33650:SF2">
    <property type="entry name" value="CHLOROPLAST ENVELOPE MEMBRANE PROTEIN"/>
    <property type="match status" value="1"/>
</dbReference>
<keyword evidence="6" id="KW-0406">Ion transport</keyword>
<proteinExistence type="inferred from homology"/>
<evidence type="ECO:0000256" key="3">
    <source>
        <dbReference type="ARBA" id="ARBA00022692"/>
    </source>
</evidence>
<feature type="transmembrane region" description="Helical" evidence="9">
    <location>
        <begin position="50"/>
        <end position="73"/>
    </location>
</feature>
<protein>
    <recommendedName>
        <fullName evidence="12">Envelope membrane protein, chloroplastic</fullName>
    </recommendedName>
</protein>
<dbReference type="HAMAP" id="MF_01308">
    <property type="entry name" value="CemA_PxcA"/>
    <property type="match status" value="1"/>
</dbReference>
<evidence type="ECO:0000256" key="2">
    <source>
        <dbReference type="ARBA" id="ARBA00022448"/>
    </source>
</evidence>
<evidence type="ECO:0000256" key="7">
    <source>
        <dbReference type="ARBA" id="ARBA00023136"/>
    </source>
</evidence>
<dbReference type="InterPro" id="IPR004282">
    <property type="entry name" value="CemA"/>
</dbReference>
<sequence length="513" mass="60493">MKSYWAQFYCWLSNTPYRSLERAYEASKRIRYIKKDYMSYKDMVSYPRRFWQAMLLYMNTKLNNYIFIIYWSLSECKISLYLLNLPNKFIIFIITKTFPFLFSKKAKAIGGFISFAHSKQQSLIFPQFHRREVWNNSSNFFSLFLSNSLERIMRKTNKREIQDKFDYANNLKKKPYFISNDSIKKYSRRIRRMNKKLAWIEATLNDLDTWKQYYSLSASSSEMGGTSENPSYFFNSKNSKDSVVTATAYESIGLVPRSITRTLSGFQTELTGQSSSLVLQEFRVAKYQALASLQYMGCLLLLPWGLSILIKEWFLEPWVKLWWNTGQFHIFINSFQEEIALKRLQEVEELVWLDKVMTNSSEIQSQDLDIEIHEKTIQLVETYNEHSIQTILQLLTDTICFATLSASFLLGKERLAILNSWIQELFYSLNDTMKAFFILLLTDLCIGFHSPHGWEIVIGSFLEHLGFARNKHIISCFVSTFPVILDTVLKYWIFRHLNRISPSIVATYHTMNE</sequence>
<name>A0ABP0V7M5_9BRYO</name>
<evidence type="ECO:0000256" key="6">
    <source>
        <dbReference type="ARBA" id="ARBA00023065"/>
    </source>
</evidence>
<keyword evidence="5 9" id="KW-1133">Transmembrane helix</keyword>
<dbReference type="Proteomes" id="UP001497444">
    <property type="component" value="Unassembled WGS sequence"/>
</dbReference>
<gene>
    <name evidence="10" type="ORF">CSSPJE1EN1_LOCUS25821</name>
</gene>
<evidence type="ECO:0000256" key="9">
    <source>
        <dbReference type="SAM" id="Phobius"/>
    </source>
</evidence>
<evidence type="ECO:0000256" key="8">
    <source>
        <dbReference type="ARBA" id="ARBA00043980"/>
    </source>
</evidence>
<evidence type="ECO:0008006" key="12">
    <source>
        <dbReference type="Google" id="ProtNLM"/>
    </source>
</evidence>
<dbReference type="Pfam" id="PF03040">
    <property type="entry name" value="CemA"/>
    <property type="match status" value="1"/>
</dbReference>
<accession>A0ABP0V7M5</accession>
<dbReference type="EMBL" id="CAXAQS010000170">
    <property type="protein sequence ID" value="CAK9250443.1"/>
    <property type="molecule type" value="Genomic_DNA"/>
</dbReference>
<comment type="similarity">
    <text evidence="8">Belongs to the CemA family.</text>
</comment>
<comment type="subcellular location">
    <subcellularLocation>
        <location evidence="1">Membrane</location>
        <topology evidence="1">Multi-pass membrane protein</topology>
    </subcellularLocation>
</comment>
<keyword evidence="7 9" id="KW-0472">Membrane</keyword>
<keyword evidence="2" id="KW-0813">Transport</keyword>
<evidence type="ECO:0000256" key="5">
    <source>
        <dbReference type="ARBA" id="ARBA00022989"/>
    </source>
</evidence>
<keyword evidence="3 9" id="KW-0812">Transmembrane</keyword>
<dbReference type="PANTHER" id="PTHR33650">
    <property type="entry name" value="CHLOROPLAST ENVELOPE MEMBRANE PROTEIN-RELATED"/>
    <property type="match status" value="1"/>
</dbReference>
<evidence type="ECO:0000313" key="11">
    <source>
        <dbReference type="Proteomes" id="UP001497444"/>
    </source>
</evidence>
<keyword evidence="11" id="KW-1185">Reference proteome</keyword>
<organism evidence="10 11">
    <name type="scientific">Sphagnum jensenii</name>
    <dbReference type="NCBI Taxonomy" id="128206"/>
    <lineage>
        <taxon>Eukaryota</taxon>
        <taxon>Viridiplantae</taxon>
        <taxon>Streptophyta</taxon>
        <taxon>Embryophyta</taxon>
        <taxon>Bryophyta</taxon>
        <taxon>Sphagnophytina</taxon>
        <taxon>Sphagnopsida</taxon>
        <taxon>Sphagnales</taxon>
        <taxon>Sphagnaceae</taxon>
        <taxon>Sphagnum</taxon>
    </lineage>
</organism>
<evidence type="ECO:0000313" key="10">
    <source>
        <dbReference type="EMBL" id="CAK9250443.1"/>
    </source>
</evidence>
<evidence type="ECO:0000256" key="1">
    <source>
        <dbReference type="ARBA" id="ARBA00004141"/>
    </source>
</evidence>
<feature type="transmembrane region" description="Helical" evidence="9">
    <location>
        <begin position="85"/>
        <end position="102"/>
    </location>
</feature>
<comment type="caution">
    <text evidence="10">The sequence shown here is derived from an EMBL/GenBank/DDBJ whole genome shotgun (WGS) entry which is preliminary data.</text>
</comment>
<keyword evidence="4" id="KW-0375">Hydrogen ion transport</keyword>
<evidence type="ECO:0000256" key="4">
    <source>
        <dbReference type="ARBA" id="ARBA00022781"/>
    </source>
</evidence>
<reference evidence="10" key="1">
    <citation type="submission" date="2024-02" db="EMBL/GenBank/DDBJ databases">
        <authorList>
            <consortium name="ELIXIR-Norway"/>
            <consortium name="Elixir Norway"/>
        </authorList>
    </citation>
    <scope>NUCLEOTIDE SEQUENCE</scope>
</reference>